<name>A0A0D2AFJ8_9EURO</name>
<protein>
    <submittedName>
        <fullName evidence="2">Uncharacterized protein</fullName>
    </submittedName>
</protein>
<proteinExistence type="predicted"/>
<dbReference type="Proteomes" id="UP000054466">
    <property type="component" value="Unassembled WGS sequence"/>
</dbReference>
<dbReference type="OrthoDB" id="4138208at2759"/>
<gene>
    <name evidence="2" type="ORF">PV07_11831</name>
</gene>
<dbReference type="EMBL" id="KN847046">
    <property type="protein sequence ID" value="KIW23647.1"/>
    <property type="molecule type" value="Genomic_DNA"/>
</dbReference>
<feature type="compositionally biased region" description="Low complexity" evidence="1">
    <location>
        <begin position="38"/>
        <end position="50"/>
    </location>
</feature>
<sequence>MSSSTENLHSGDGEGEQHHSSNSLSSIKSVFSSLKRAATNDSKNSDASSDSKYDPLTVQPDALPDNRSDIEGLLNRQLSALDHLRRTVVARNQEIKDYCSRAAYYYNLRPRVAPSFLRQLDIEIHVLRQQRNGFQALVDMRHNEIVRMAEHRKKLDAAQGLDCTVYDMYLNFRRVSEWEQLFSI</sequence>
<organism evidence="2 3">
    <name type="scientific">Cladophialophora immunda</name>
    <dbReference type="NCBI Taxonomy" id="569365"/>
    <lineage>
        <taxon>Eukaryota</taxon>
        <taxon>Fungi</taxon>
        <taxon>Dikarya</taxon>
        <taxon>Ascomycota</taxon>
        <taxon>Pezizomycotina</taxon>
        <taxon>Eurotiomycetes</taxon>
        <taxon>Chaetothyriomycetidae</taxon>
        <taxon>Chaetothyriales</taxon>
        <taxon>Herpotrichiellaceae</taxon>
        <taxon>Cladophialophora</taxon>
    </lineage>
</organism>
<keyword evidence="3" id="KW-1185">Reference proteome</keyword>
<feature type="compositionally biased region" description="Basic and acidic residues" evidence="1">
    <location>
        <begin position="9"/>
        <end position="19"/>
    </location>
</feature>
<dbReference type="GeneID" id="27351025"/>
<reference evidence="2 3" key="1">
    <citation type="submission" date="2015-01" db="EMBL/GenBank/DDBJ databases">
        <title>The Genome Sequence of Cladophialophora immunda CBS83496.</title>
        <authorList>
            <consortium name="The Broad Institute Genomics Platform"/>
            <person name="Cuomo C."/>
            <person name="de Hoog S."/>
            <person name="Gorbushina A."/>
            <person name="Stielow B."/>
            <person name="Teixiera M."/>
            <person name="Abouelleil A."/>
            <person name="Chapman S.B."/>
            <person name="Priest M."/>
            <person name="Young S.K."/>
            <person name="Wortman J."/>
            <person name="Nusbaum C."/>
            <person name="Birren B."/>
        </authorList>
    </citation>
    <scope>NUCLEOTIDE SEQUENCE [LARGE SCALE GENOMIC DNA]</scope>
    <source>
        <strain evidence="2 3">CBS 83496</strain>
    </source>
</reference>
<dbReference type="HOGENOM" id="CLU_127206_0_0_1"/>
<evidence type="ECO:0000256" key="1">
    <source>
        <dbReference type="SAM" id="MobiDB-lite"/>
    </source>
</evidence>
<accession>A0A0D2AFJ8</accession>
<evidence type="ECO:0000313" key="2">
    <source>
        <dbReference type="EMBL" id="KIW23647.1"/>
    </source>
</evidence>
<feature type="region of interest" description="Disordered" evidence="1">
    <location>
        <begin position="1"/>
        <end position="25"/>
    </location>
</feature>
<dbReference type="RefSeq" id="XP_016243863.1">
    <property type="nucleotide sequence ID" value="XM_016399301.1"/>
</dbReference>
<dbReference type="AlphaFoldDB" id="A0A0D2AFJ8"/>
<dbReference type="VEuPathDB" id="FungiDB:PV07_11831"/>
<evidence type="ECO:0000313" key="3">
    <source>
        <dbReference type="Proteomes" id="UP000054466"/>
    </source>
</evidence>
<feature type="region of interest" description="Disordered" evidence="1">
    <location>
        <begin position="38"/>
        <end position="68"/>
    </location>
</feature>